<name>A0A6C0CWG8_9ZZZZ</name>
<reference evidence="2" key="1">
    <citation type="journal article" date="2020" name="Nature">
        <title>Giant virus diversity and host interactions through global metagenomics.</title>
        <authorList>
            <person name="Schulz F."/>
            <person name="Roux S."/>
            <person name="Paez-Espino D."/>
            <person name="Jungbluth S."/>
            <person name="Walsh D.A."/>
            <person name="Denef V.J."/>
            <person name="McMahon K.D."/>
            <person name="Konstantinidis K.T."/>
            <person name="Eloe-Fadrosh E.A."/>
            <person name="Kyrpides N.C."/>
            <person name="Woyke T."/>
        </authorList>
    </citation>
    <scope>NUCLEOTIDE SEQUENCE</scope>
    <source>
        <strain evidence="2">GVMAG-M-3300023109-53</strain>
    </source>
</reference>
<protein>
    <submittedName>
        <fullName evidence="2">Uncharacterized protein</fullName>
    </submittedName>
</protein>
<dbReference type="AlphaFoldDB" id="A0A6C0CWG8"/>
<organism evidence="2">
    <name type="scientific">viral metagenome</name>
    <dbReference type="NCBI Taxonomy" id="1070528"/>
    <lineage>
        <taxon>unclassified sequences</taxon>
        <taxon>metagenomes</taxon>
        <taxon>organismal metagenomes</taxon>
    </lineage>
</organism>
<feature type="region of interest" description="Disordered" evidence="1">
    <location>
        <begin position="1"/>
        <end position="21"/>
    </location>
</feature>
<proteinExistence type="predicted"/>
<feature type="compositionally biased region" description="Basic residues" evidence="1">
    <location>
        <begin position="1"/>
        <end position="11"/>
    </location>
</feature>
<evidence type="ECO:0000313" key="2">
    <source>
        <dbReference type="EMBL" id="QHT08858.1"/>
    </source>
</evidence>
<accession>A0A6C0CWG8</accession>
<dbReference type="EMBL" id="MN739502">
    <property type="protein sequence ID" value="QHT08858.1"/>
    <property type="molecule type" value="Genomic_DNA"/>
</dbReference>
<sequence length="111" mass="12906">MTYTRKNRKGQPTKGWSKLSPGTHARTIMLKKCGKKCFLGPNKSFPICNKGTCKVNPKGVYSAYIRAREWGKPRSTYKTSKPRHSRKTYKNIERKAKKILKKYGYKHVGRR</sequence>
<evidence type="ECO:0000256" key="1">
    <source>
        <dbReference type="SAM" id="MobiDB-lite"/>
    </source>
</evidence>